<dbReference type="PANTHER" id="PTHR23149:SF27">
    <property type="entry name" value="PIN2_TERF1-INTERACTING TELOMERASE INHIBITOR 1"/>
    <property type="match status" value="1"/>
</dbReference>
<dbReference type="GO" id="GO:0003676">
    <property type="term" value="F:nucleic acid binding"/>
    <property type="evidence" value="ECO:0007669"/>
    <property type="project" value="InterPro"/>
</dbReference>
<dbReference type="InterPro" id="IPR000467">
    <property type="entry name" value="G_patch_dom"/>
</dbReference>
<dbReference type="EMBL" id="JADBJN010000001">
    <property type="protein sequence ID" value="KAG5685114.1"/>
    <property type="molecule type" value="Genomic_DNA"/>
</dbReference>
<name>A0A9J6CRY5_POLVA</name>
<dbReference type="PROSITE" id="PS50174">
    <property type="entry name" value="G_PATCH"/>
    <property type="match status" value="1"/>
</dbReference>
<gene>
    <name evidence="3" type="ORF">PVAND_014311</name>
</gene>
<protein>
    <recommendedName>
        <fullName evidence="2">G-patch domain-containing protein</fullName>
    </recommendedName>
</protein>
<sequence length="436" mass="50507">MTFEASRKKQTLVLQPRGKPLYEEKSSFGLKMLEAMGWQKGNGLGKNQQGNKNFIQVRYKNNDFGLGFDGLKDNQWTQNESNFDSLLKELNSSQAENSASNSDQDDSLKSKSTKSLEEQSKQSRARIHYKKFTRGKDVFKYSEKDLANIFGKKSLKYEDQPIEEIVKPKKEIEDKPETYKSDLIINTGVSINDYFNQKKKNLVAKEEIDEPPKKKSKRNKIDQLINEEDSCKEKEDFIITPDVQSTEIDKKKKKKKHEIIEEVKPVIDEEISNRKKKKSKQFNKEEKSIVEDQLQLVKEKTINKKRKNDMQQIEEEVINESQALSQRKLKKFEEDERPKGTNAFYSSDVIQIPSHIANKISHVNISVFNNSNIGDIVGYGMSADVELKVVKTKMGEKFDNADKYALYNMDKLQTKQVNPRKIKTKLKKTKKTIQVI</sequence>
<dbReference type="GO" id="GO:0005730">
    <property type="term" value="C:nucleolus"/>
    <property type="evidence" value="ECO:0007669"/>
    <property type="project" value="TreeGrafter"/>
</dbReference>
<feature type="region of interest" description="Disordered" evidence="1">
    <location>
        <begin position="92"/>
        <end position="124"/>
    </location>
</feature>
<dbReference type="OrthoDB" id="29523at2759"/>
<evidence type="ECO:0000313" key="4">
    <source>
        <dbReference type="Proteomes" id="UP001107558"/>
    </source>
</evidence>
<feature type="compositionally biased region" description="Basic and acidic residues" evidence="1">
    <location>
        <begin position="106"/>
        <end position="121"/>
    </location>
</feature>
<organism evidence="3 4">
    <name type="scientific">Polypedilum vanderplanki</name>
    <name type="common">Sleeping chironomid midge</name>
    <dbReference type="NCBI Taxonomy" id="319348"/>
    <lineage>
        <taxon>Eukaryota</taxon>
        <taxon>Metazoa</taxon>
        <taxon>Ecdysozoa</taxon>
        <taxon>Arthropoda</taxon>
        <taxon>Hexapoda</taxon>
        <taxon>Insecta</taxon>
        <taxon>Pterygota</taxon>
        <taxon>Neoptera</taxon>
        <taxon>Endopterygota</taxon>
        <taxon>Diptera</taxon>
        <taxon>Nematocera</taxon>
        <taxon>Chironomoidea</taxon>
        <taxon>Chironomidae</taxon>
        <taxon>Chironominae</taxon>
        <taxon>Polypedilum</taxon>
        <taxon>Polypedilum</taxon>
    </lineage>
</organism>
<evidence type="ECO:0000259" key="2">
    <source>
        <dbReference type="PROSITE" id="PS50174"/>
    </source>
</evidence>
<feature type="compositionally biased region" description="Low complexity" evidence="1">
    <location>
        <begin position="92"/>
        <end position="102"/>
    </location>
</feature>
<proteinExistence type="predicted"/>
<evidence type="ECO:0000256" key="1">
    <source>
        <dbReference type="SAM" id="MobiDB-lite"/>
    </source>
</evidence>
<comment type="caution">
    <text evidence="3">The sequence shown here is derived from an EMBL/GenBank/DDBJ whole genome shotgun (WGS) entry which is preliminary data.</text>
</comment>
<dbReference type="Proteomes" id="UP001107558">
    <property type="component" value="Chromosome 1"/>
</dbReference>
<dbReference type="Pfam" id="PF01585">
    <property type="entry name" value="G-patch"/>
    <property type="match status" value="1"/>
</dbReference>
<feature type="domain" description="G-patch" evidence="2">
    <location>
        <begin position="25"/>
        <end position="71"/>
    </location>
</feature>
<accession>A0A9J6CRY5</accession>
<reference evidence="3" key="1">
    <citation type="submission" date="2021-03" db="EMBL/GenBank/DDBJ databases">
        <title>Chromosome level genome of the anhydrobiotic midge Polypedilum vanderplanki.</title>
        <authorList>
            <person name="Yoshida Y."/>
            <person name="Kikawada T."/>
            <person name="Gusev O."/>
        </authorList>
    </citation>
    <scope>NUCLEOTIDE SEQUENCE</scope>
    <source>
        <strain evidence="3">NIAS01</strain>
        <tissue evidence="3">Whole body or cell culture</tissue>
    </source>
</reference>
<dbReference type="InterPro" id="IPR050656">
    <property type="entry name" value="PINX1"/>
</dbReference>
<dbReference type="GO" id="GO:0010521">
    <property type="term" value="F:telomerase inhibitor activity"/>
    <property type="evidence" value="ECO:0007669"/>
    <property type="project" value="TreeGrafter"/>
</dbReference>
<dbReference type="SMART" id="SM00443">
    <property type="entry name" value="G_patch"/>
    <property type="match status" value="1"/>
</dbReference>
<keyword evidence="4" id="KW-1185">Reference proteome</keyword>
<evidence type="ECO:0000313" key="3">
    <source>
        <dbReference type="EMBL" id="KAG5685114.1"/>
    </source>
</evidence>
<dbReference type="PANTHER" id="PTHR23149">
    <property type="entry name" value="G PATCH DOMAIN CONTAINING PROTEIN"/>
    <property type="match status" value="1"/>
</dbReference>
<dbReference type="AlphaFoldDB" id="A0A9J6CRY5"/>